<dbReference type="OrthoDB" id="1708823at2759"/>
<dbReference type="PANTHER" id="PTHR10953">
    <property type="entry name" value="UBIQUITIN-ACTIVATING ENZYME E1"/>
    <property type="match status" value="1"/>
</dbReference>
<dbReference type="Pfam" id="PF00899">
    <property type="entry name" value="ThiF"/>
    <property type="match status" value="1"/>
</dbReference>
<comment type="caution">
    <text evidence="9">The sequence shown here is derived from an EMBL/GenBank/DDBJ whole genome shotgun (WGS) entry which is preliminary data.</text>
</comment>
<dbReference type="InterPro" id="IPR035985">
    <property type="entry name" value="Ubiquitin-activating_enz"/>
</dbReference>
<feature type="region of interest" description="Disordered" evidence="7">
    <location>
        <begin position="48"/>
        <end position="70"/>
    </location>
</feature>
<feature type="domain" description="THIF-type NAD/FAD binding fold" evidence="8">
    <location>
        <begin position="78"/>
        <end position="389"/>
    </location>
</feature>
<dbReference type="EMBL" id="CACVBS010000033">
    <property type="protein sequence ID" value="CAA7261385.1"/>
    <property type="molecule type" value="Genomic_DNA"/>
</dbReference>
<evidence type="ECO:0000256" key="4">
    <source>
        <dbReference type="ARBA" id="ARBA00022786"/>
    </source>
</evidence>
<keyword evidence="4" id="KW-0833">Ubl conjugation pathway</keyword>
<gene>
    <name evidence="9" type="ORF">AAE3_LOCUS3584</name>
</gene>
<keyword evidence="5" id="KW-0539">Nucleus</keyword>
<proteinExistence type="inferred from homology"/>
<accession>A0A8S0VQW4</accession>
<evidence type="ECO:0000256" key="6">
    <source>
        <dbReference type="ARBA" id="ARBA00044354"/>
    </source>
</evidence>
<dbReference type="Gene3D" id="3.40.50.720">
    <property type="entry name" value="NAD(P)-binding Rossmann-like Domain"/>
    <property type="match status" value="1"/>
</dbReference>
<evidence type="ECO:0000313" key="9">
    <source>
        <dbReference type="EMBL" id="CAA7261385.1"/>
    </source>
</evidence>
<evidence type="ECO:0000256" key="7">
    <source>
        <dbReference type="SAM" id="MobiDB-lite"/>
    </source>
</evidence>
<comment type="pathway">
    <text evidence="2">Protein modification; protein sumoylation.</text>
</comment>
<dbReference type="PANTHER" id="PTHR10953:SF162">
    <property type="entry name" value="SUMO-ACTIVATING ENZYME SUBUNIT 1"/>
    <property type="match status" value="1"/>
</dbReference>
<evidence type="ECO:0000259" key="8">
    <source>
        <dbReference type="Pfam" id="PF00899"/>
    </source>
</evidence>
<dbReference type="SUPFAM" id="SSF69572">
    <property type="entry name" value="Activating enzymes of the ubiquitin-like proteins"/>
    <property type="match status" value="1"/>
</dbReference>
<reference evidence="9 10" key="1">
    <citation type="submission" date="2020-01" db="EMBL/GenBank/DDBJ databases">
        <authorList>
            <person name="Gupta K D."/>
        </authorList>
    </citation>
    <scope>NUCLEOTIDE SEQUENCE [LARGE SCALE GENOMIC DNA]</scope>
</reference>
<dbReference type="InterPro" id="IPR000011">
    <property type="entry name" value="UBQ/SUMO-activ_enz_E1-like"/>
</dbReference>
<sequence length="394" mass="43443">MILDALSKYHPTYLPRTTQQISPTRSSRLSAPCTTAFLSPLSNSYPIPSMTSLPEAEPASEQGASSSMDLTEEEATRYDRQMRLWGIEAQQRMRNATILVLRLRGIATEAIKNMVLAGIGKLIIVDEGIVDEEDLGAGFFFRDGDVGMKRLDVAKSRIESLNPLVTVEAITDTSASDDKRLEAVVKRADLVCVTDWDRDGLMRINDLCRGHHKRFYAGGTYGLIGYIFCDLLSHEYLAPDRSAPKDQPRTVKAVAEYPPLSLAIISRWSTLTKRQTKEVNPALFFAIMAIWQFESKHSRLPNDVSDTNELEAMSNSLISEADVNKQVLTTVPRELIEPLSTTASHEFSPVCAIVGGMLAQDILKALGGREPPIANFFVFDGNTGGGTVCRLSMP</sequence>
<evidence type="ECO:0000313" key="10">
    <source>
        <dbReference type="Proteomes" id="UP000467700"/>
    </source>
</evidence>
<dbReference type="InterPro" id="IPR000594">
    <property type="entry name" value="ThiF_NAD_FAD-bd"/>
</dbReference>
<organism evidence="9 10">
    <name type="scientific">Cyclocybe aegerita</name>
    <name type="common">Black poplar mushroom</name>
    <name type="synonym">Agrocybe aegerita</name>
    <dbReference type="NCBI Taxonomy" id="1973307"/>
    <lineage>
        <taxon>Eukaryota</taxon>
        <taxon>Fungi</taxon>
        <taxon>Dikarya</taxon>
        <taxon>Basidiomycota</taxon>
        <taxon>Agaricomycotina</taxon>
        <taxon>Agaricomycetes</taxon>
        <taxon>Agaricomycetidae</taxon>
        <taxon>Agaricales</taxon>
        <taxon>Agaricineae</taxon>
        <taxon>Bolbitiaceae</taxon>
        <taxon>Cyclocybe</taxon>
    </lineage>
</organism>
<comment type="similarity">
    <text evidence="3">Belongs to the ubiquitin-activating E1 family.</text>
</comment>
<dbReference type="Proteomes" id="UP000467700">
    <property type="component" value="Unassembled WGS sequence"/>
</dbReference>
<keyword evidence="10" id="KW-1185">Reference proteome</keyword>
<evidence type="ECO:0000256" key="5">
    <source>
        <dbReference type="ARBA" id="ARBA00023242"/>
    </source>
</evidence>
<dbReference type="GO" id="GO:0016925">
    <property type="term" value="P:protein sumoylation"/>
    <property type="evidence" value="ECO:0007669"/>
    <property type="project" value="TreeGrafter"/>
</dbReference>
<dbReference type="GO" id="GO:0019948">
    <property type="term" value="F:SUMO activating enzyme activity"/>
    <property type="evidence" value="ECO:0007669"/>
    <property type="project" value="TreeGrafter"/>
</dbReference>
<dbReference type="PRINTS" id="PR01849">
    <property type="entry name" value="UBIQUITINACT"/>
</dbReference>
<dbReference type="InterPro" id="IPR045886">
    <property type="entry name" value="ThiF/MoeB/HesA"/>
</dbReference>
<dbReference type="GO" id="GO:0031510">
    <property type="term" value="C:SUMO activating enzyme complex"/>
    <property type="evidence" value="ECO:0007669"/>
    <property type="project" value="TreeGrafter"/>
</dbReference>
<comment type="subcellular location">
    <subcellularLocation>
        <location evidence="1">Nucleus</location>
    </subcellularLocation>
</comment>
<evidence type="ECO:0000256" key="3">
    <source>
        <dbReference type="ARBA" id="ARBA00005673"/>
    </source>
</evidence>
<protein>
    <recommendedName>
        <fullName evidence="6">Ubiquitin-like 1-activating enzyme E1A</fullName>
    </recommendedName>
</protein>
<name>A0A8S0VQW4_CYCAE</name>
<evidence type="ECO:0000256" key="2">
    <source>
        <dbReference type="ARBA" id="ARBA00004718"/>
    </source>
</evidence>
<dbReference type="AlphaFoldDB" id="A0A8S0VQW4"/>
<evidence type="ECO:0000256" key="1">
    <source>
        <dbReference type="ARBA" id="ARBA00004123"/>
    </source>
</evidence>
<dbReference type="GO" id="GO:0005737">
    <property type="term" value="C:cytoplasm"/>
    <property type="evidence" value="ECO:0007669"/>
    <property type="project" value="TreeGrafter"/>
</dbReference>